<accession>A0A9D1GBU8</accession>
<dbReference type="EMBL" id="DVKQ01000055">
    <property type="protein sequence ID" value="HIT37657.1"/>
    <property type="molecule type" value="Genomic_DNA"/>
</dbReference>
<name>A0A9D1GBU8_9FIRM</name>
<reference evidence="1" key="1">
    <citation type="submission" date="2020-10" db="EMBL/GenBank/DDBJ databases">
        <authorList>
            <person name="Gilroy R."/>
        </authorList>
    </citation>
    <scope>NUCLEOTIDE SEQUENCE</scope>
    <source>
        <strain evidence="1">CHK195-26880</strain>
    </source>
</reference>
<evidence type="ECO:0000313" key="2">
    <source>
        <dbReference type="Proteomes" id="UP000886833"/>
    </source>
</evidence>
<gene>
    <name evidence="1" type="ORF">IAB59_04170</name>
</gene>
<reference evidence="1" key="2">
    <citation type="journal article" date="2021" name="PeerJ">
        <title>Extensive microbial diversity within the chicken gut microbiome revealed by metagenomics and culture.</title>
        <authorList>
            <person name="Gilroy R."/>
            <person name="Ravi A."/>
            <person name="Getino M."/>
            <person name="Pursley I."/>
            <person name="Horton D.L."/>
            <person name="Alikhan N.F."/>
            <person name="Baker D."/>
            <person name="Gharbi K."/>
            <person name="Hall N."/>
            <person name="Watson M."/>
            <person name="Adriaenssens E.M."/>
            <person name="Foster-Nyarko E."/>
            <person name="Jarju S."/>
            <person name="Secka A."/>
            <person name="Antonio M."/>
            <person name="Oren A."/>
            <person name="Chaudhuri R.R."/>
            <person name="La Ragione R."/>
            <person name="Hildebrand F."/>
            <person name="Pallen M.J."/>
        </authorList>
    </citation>
    <scope>NUCLEOTIDE SEQUENCE</scope>
    <source>
        <strain evidence="1">CHK195-26880</strain>
    </source>
</reference>
<protein>
    <submittedName>
        <fullName evidence="1">Uncharacterized protein</fullName>
    </submittedName>
</protein>
<comment type="caution">
    <text evidence="1">The sequence shown here is derived from an EMBL/GenBank/DDBJ whole genome shotgun (WGS) entry which is preliminary data.</text>
</comment>
<dbReference type="AlphaFoldDB" id="A0A9D1GBU8"/>
<proteinExistence type="predicted"/>
<evidence type="ECO:0000313" key="1">
    <source>
        <dbReference type="EMBL" id="HIT37657.1"/>
    </source>
</evidence>
<organism evidence="1 2">
    <name type="scientific">Candidatus Onthousia faecipullorum</name>
    <dbReference type="NCBI Taxonomy" id="2840887"/>
    <lineage>
        <taxon>Bacteria</taxon>
        <taxon>Bacillati</taxon>
        <taxon>Bacillota</taxon>
        <taxon>Bacilli</taxon>
        <taxon>Candidatus Onthousia</taxon>
    </lineage>
</organism>
<dbReference type="Proteomes" id="UP000886833">
    <property type="component" value="Unassembled WGS sequence"/>
</dbReference>
<sequence length="108" mass="12523">MKQLPPIFKVSNNIRDTNQKYYYEKVTNKIKPKEIKKSINNNLSIEEKINKIFRTKGYAFNIPVEITFSNKKVNTYLALKKNDSIITLDNEVIPISTITSLEIKSPSE</sequence>